<comment type="caution">
    <text evidence="1">The sequence shown here is derived from an EMBL/GenBank/DDBJ whole genome shotgun (WGS) entry which is preliminary data.</text>
</comment>
<keyword evidence="2" id="KW-1185">Reference proteome</keyword>
<evidence type="ECO:0000313" key="2">
    <source>
        <dbReference type="Proteomes" id="UP000299102"/>
    </source>
</evidence>
<dbReference type="AlphaFoldDB" id="A0A4C2A1U0"/>
<proteinExistence type="predicted"/>
<accession>A0A4C2A1U0</accession>
<organism evidence="1 2">
    <name type="scientific">Eumeta variegata</name>
    <name type="common">Bagworm moth</name>
    <name type="synonym">Eumeta japonica</name>
    <dbReference type="NCBI Taxonomy" id="151549"/>
    <lineage>
        <taxon>Eukaryota</taxon>
        <taxon>Metazoa</taxon>
        <taxon>Ecdysozoa</taxon>
        <taxon>Arthropoda</taxon>
        <taxon>Hexapoda</taxon>
        <taxon>Insecta</taxon>
        <taxon>Pterygota</taxon>
        <taxon>Neoptera</taxon>
        <taxon>Endopterygota</taxon>
        <taxon>Lepidoptera</taxon>
        <taxon>Glossata</taxon>
        <taxon>Ditrysia</taxon>
        <taxon>Tineoidea</taxon>
        <taxon>Psychidae</taxon>
        <taxon>Oiketicinae</taxon>
        <taxon>Eumeta</taxon>
    </lineage>
</organism>
<dbReference type="EMBL" id="BGZK01002346">
    <property type="protein sequence ID" value="GBP93173.1"/>
    <property type="molecule type" value="Genomic_DNA"/>
</dbReference>
<protein>
    <submittedName>
        <fullName evidence="1">Uncharacterized protein</fullName>
    </submittedName>
</protein>
<evidence type="ECO:0000313" key="1">
    <source>
        <dbReference type="EMBL" id="GBP93173.1"/>
    </source>
</evidence>
<reference evidence="1 2" key="1">
    <citation type="journal article" date="2019" name="Commun. Biol.">
        <title>The bagworm genome reveals a unique fibroin gene that provides high tensile strength.</title>
        <authorList>
            <person name="Kono N."/>
            <person name="Nakamura H."/>
            <person name="Ohtoshi R."/>
            <person name="Tomita M."/>
            <person name="Numata K."/>
            <person name="Arakawa K."/>
        </authorList>
    </citation>
    <scope>NUCLEOTIDE SEQUENCE [LARGE SCALE GENOMIC DNA]</scope>
</reference>
<name>A0A4C2A1U0_EUMVA</name>
<sequence>MDNPHLGMNSRVTSDRYRLRLHDVFLVTSRYTCAHIRCPSNVGSLYTKKPFILRPCTVLTGEERACVKSSRARRLSVDFPKSTAVAS</sequence>
<dbReference type="Proteomes" id="UP000299102">
    <property type="component" value="Unassembled WGS sequence"/>
</dbReference>
<gene>
    <name evidence="1" type="ORF">EVAR_4130_1</name>
</gene>